<dbReference type="AlphaFoldDB" id="A0AAN6UPH2"/>
<sequence>MLHLSAEASSSRLQPPAGENKAIHDNPPAGGRMAPAYRRRHAQIHSHPLILPSPLGCEYRDGPFSSFWSPPSRPHEGPPRSIIDVLSPRLRPAPSRAGGNNHSSTSAVHLSVSFPPSSKANGASRRGIVHDCSPACGIMVPNADAMPCHAYQHHVLLIYTHVRLLEPVFRDRTKVEPRATHACRPD</sequence>
<proteinExistence type="predicted"/>
<reference evidence="2" key="2">
    <citation type="submission" date="2023-05" db="EMBL/GenBank/DDBJ databases">
        <authorList>
            <consortium name="Lawrence Berkeley National Laboratory"/>
            <person name="Steindorff A."/>
            <person name="Hensen N."/>
            <person name="Bonometti L."/>
            <person name="Westerberg I."/>
            <person name="Brannstrom I.O."/>
            <person name="Guillou S."/>
            <person name="Cros-Aarteil S."/>
            <person name="Calhoun S."/>
            <person name="Haridas S."/>
            <person name="Kuo A."/>
            <person name="Mondo S."/>
            <person name="Pangilinan J."/>
            <person name="Riley R."/>
            <person name="Labutti K."/>
            <person name="Andreopoulos B."/>
            <person name="Lipzen A."/>
            <person name="Chen C."/>
            <person name="Yanf M."/>
            <person name="Daum C."/>
            <person name="Ng V."/>
            <person name="Clum A."/>
            <person name="Ohm R."/>
            <person name="Martin F."/>
            <person name="Silar P."/>
            <person name="Natvig D."/>
            <person name="Lalanne C."/>
            <person name="Gautier V."/>
            <person name="Ament-Velasquez S.L."/>
            <person name="Kruys A."/>
            <person name="Hutchinson M.I."/>
            <person name="Powell A.J."/>
            <person name="Barry K."/>
            <person name="Miller A.N."/>
            <person name="Grigoriev I.V."/>
            <person name="Debuchy R."/>
            <person name="Gladieux P."/>
            <person name="Thoren M.H."/>
            <person name="Johannesson H."/>
        </authorList>
    </citation>
    <scope>NUCLEOTIDE SEQUENCE</scope>
    <source>
        <strain evidence="2">CBS 123565</strain>
    </source>
</reference>
<reference evidence="2" key="1">
    <citation type="journal article" date="2023" name="Mol. Phylogenet. Evol.">
        <title>Genome-scale phylogeny and comparative genomics of the fungal order Sordariales.</title>
        <authorList>
            <person name="Hensen N."/>
            <person name="Bonometti L."/>
            <person name="Westerberg I."/>
            <person name="Brannstrom I.O."/>
            <person name="Guillou S."/>
            <person name="Cros-Aarteil S."/>
            <person name="Calhoun S."/>
            <person name="Haridas S."/>
            <person name="Kuo A."/>
            <person name="Mondo S."/>
            <person name="Pangilinan J."/>
            <person name="Riley R."/>
            <person name="LaButti K."/>
            <person name="Andreopoulos B."/>
            <person name="Lipzen A."/>
            <person name="Chen C."/>
            <person name="Yan M."/>
            <person name="Daum C."/>
            <person name="Ng V."/>
            <person name="Clum A."/>
            <person name="Steindorff A."/>
            <person name="Ohm R.A."/>
            <person name="Martin F."/>
            <person name="Silar P."/>
            <person name="Natvig D.O."/>
            <person name="Lalanne C."/>
            <person name="Gautier V."/>
            <person name="Ament-Velasquez S.L."/>
            <person name="Kruys A."/>
            <person name="Hutchinson M.I."/>
            <person name="Powell A.J."/>
            <person name="Barry K."/>
            <person name="Miller A.N."/>
            <person name="Grigoriev I.V."/>
            <person name="Debuchy R."/>
            <person name="Gladieux P."/>
            <person name="Hiltunen Thoren M."/>
            <person name="Johannesson H."/>
        </authorList>
    </citation>
    <scope>NUCLEOTIDE SEQUENCE</scope>
    <source>
        <strain evidence="2">CBS 123565</strain>
    </source>
</reference>
<evidence type="ECO:0000313" key="2">
    <source>
        <dbReference type="EMBL" id="KAK4136782.1"/>
    </source>
</evidence>
<feature type="region of interest" description="Disordered" evidence="1">
    <location>
        <begin position="1"/>
        <end position="34"/>
    </location>
</feature>
<evidence type="ECO:0000256" key="1">
    <source>
        <dbReference type="SAM" id="MobiDB-lite"/>
    </source>
</evidence>
<evidence type="ECO:0000313" key="3">
    <source>
        <dbReference type="Proteomes" id="UP001304895"/>
    </source>
</evidence>
<protein>
    <submittedName>
        <fullName evidence="2">Uncharacterized protein</fullName>
    </submittedName>
</protein>
<feature type="region of interest" description="Disordered" evidence="1">
    <location>
        <begin position="91"/>
        <end position="125"/>
    </location>
</feature>
<gene>
    <name evidence="2" type="ORF">BT67DRAFT_190905</name>
</gene>
<dbReference type="EMBL" id="MU853403">
    <property type="protein sequence ID" value="KAK4136782.1"/>
    <property type="molecule type" value="Genomic_DNA"/>
</dbReference>
<feature type="compositionally biased region" description="Polar residues" evidence="1">
    <location>
        <begin position="98"/>
        <end position="121"/>
    </location>
</feature>
<keyword evidence="3" id="KW-1185">Reference proteome</keyword>
<name>A0AAN6UPH2_9PEZI</name>
<dbReference type="Proteomes" id="UP001304895">
    <property type="component" value="Unassembled WGS sequence"/>
</dbReference>
<comment type="caution">
    <text evidence="2">The sequence shown here is derived from an EMBL/GenBank/DDBJ whole genome shotgun (WGS) entry which is preliminary data.</text>
</comment>
<accession>A0AAN6UPH2</accession>
<organism evidence="2 3">
    <name type="scientific">Trichocladium antarcticum</name>
    <dbReference type="NCBI Taxonomy" id="1450529"/>
    <lineage>
        <taxon>Eukaryota</taxon>
        <taxon>Fungi</taxon>
        <taxon>Dikarya</taxon>
        <taxon>Ascomycota</taxon>
        <taxon>Pezizomycotina</taxon>
        <taxon>Sordariomycetes</taxon>
        <taxon>Sordariomycetidae</taxon>
        <taxon>Sordariales</taxon>
        <taxon>Chaetomiaceae</taxon>
        <taxon>Trichocladium</taxon>
    </lineage>
</organism>